<dbReference type="Proteomes" id="UP000662888">
    <property type="component" value="Chromosome"/>
</dbReference>
<sequence length="500" mass="53803">MTDNNRTLTSPLSHPDGADRPLLALTIVWHPDPERIGAQFVTGVQGEAVELSRYAPSFSLAGADELPLGHMGISREPLRIVRDALDGVSLHLPDSRMVVELNGRQLHDKVSLAADQLRDGQILALGRAVLLCLHWMTVLPKRNRMPALVGVGSAAIALRDQVAMAASNEMPVLLLGETGTGKEIAARAIHALGRRATARLVTVNMAALNESLACADLFGAAKGAYTGAQAERKGWFAEADGATLFLDEIGNAPAGVQPMLLRVLEGGDYRPLGAAQDRHATARLIAATDQQLDAAGFNQALLRRLEGFVIQLPPLRARREDMGVLILHVLGKEAGMRLPCALVAQLACYDWPGNIRQLVHALQRAILMLDAGALPQFEQLVRLPAGRSAGAPPEPSGQLAGQAPQARRKPSQLSEADIFNAMAQHAWTIQSAALSLGMSRPTLYKLLERHPDIRRADHIAVDEIRRALAASHGNVARCAALLKTPTEPLRRLLHKLELLA</sequence>
<proteinExistence type="predicted"/>
<evidence type="ECO:0000313" key="8">
    <source>
        <dbReference type="Proteomes" id="UP000662888"/>
    </source>
</evidence>
<dbReference type="EMBL" id="CP065053">
    <property type="protein sequence ID" value="QPI47673.1"/>
    <property type="molecule type" value="Genomic_DNA"/>
</dbReference>
<dbReference type="PANTHER" id="PTHR32071">
    <property type="entry name" value="TRANSCRIPTIONAL REGULATORY PROTEIN"/>
    <property type="match status" value="1"/>
</dbReference>
<evidence type="ECO:0000256" key="1">
    <source>
        <dbReference type="ARBA" id="ARBA00022741"/>
    </source>
</evidence>
<gene>
    <name evidence="7" type="ORF">IV454_19000</name>
</gene>
<dbReference type="Gene3D" id="3.40.50.300">
    <property type="entry name" value="P-loop containing nucleotide triphosphate hydrolases"/>
    <property type="match status" value="1"/>
</dbReference>
<evidence type="ECO:0000256" key="4">
    <source>
        <dbReference type="ARBA" id="ARBA00023163"/>
    </source>
</evidence>
<feature type="domain" description="Sigma-54 factor interaction" evidence="6">
    <location>
        <begin position="148"/>
        <end position="367"/>
    </location>
</feature>
<dbReference type="InterPro" id="IPR002078">
    <property type="entry name" value="Sigma_54_int"/>
</dbReference>
<keyword evidence="2" id="KW-0067">ATP-binding</keyword>
<dbReference type="InterPro" id="IPR027417">
    <property type="entry name" value="P-loop_NTPase"/>
</dbReference>
<organism evidence="7 8">
    <name type="scientific">Massilia antarctica</name>
    <dbReference type="NCBI Taxonomy" id="2765360"/>
    <lineage>
        <taxon>Bacteria</taxon>
        <taxon>Pseudomonadati</taxon>
        <taxon>Pseudomonadota</taxon>
        <taxon>Betaproteobacteria</taxon>
        <taxon>Burkholderiales</taxon>
        <taxon>Oxalobacteraceae</taxon>
        <taxon>Telluria group</taxon>
        <taxon>Massilia</taxon>
    </lineage>
</organism>
<reference evidence="7 8" key="1">
    <citation type="submission" date="2020-11" db="EMBL/GenBank/DDBJ databases">
        <authorList>
            <person name="Sun Q."/>
        </authorList>
    </citation>
    <scope>NUCLEOTIDE SEQUENCE [LARGE SCALE GENOMIC DNA]</scope>
    <source>
        <strain evidence="7 8">P8398</strain>
    </source>
</reference>
<accession>A0AA49A5N7</accession>
<dbReference type="InterPro" id="IPR003593">
    <property type="entry name" value="AAA+_ATPase"/>
</dbReference>
<dbReference type="PROSITE" id="PS50045">
    <property type="entry name" value="SIGMA54_INTERACT_4"/>
    <property type="match status" value="1"/>
</dbReference>
<dbReference type="Pfam" id="PF00158">
    <property type="entry name" value="Sigma54_activat"/>
    <property type="match status" value="1"/>
</dbReference>
<dbReference type="CDD" id="cd00009">
    <property type="entry name" value="AAA"/>
    <property type="match status" value="1"/>
</dbReference>
<name>A0AA49A5N7_9BURK</name>
<evidence type="ECO:0000259" key="6">
    <source>
        <dbReference type="PROSITE" id="PS50045"/>
    </source>
</evidence>
<evidence type="ECO:0000256" key="5">
    <source>
        <dbReference type="SAM" id="MobiDB-lite"/>
    </source>
</evidence>
<dbReference type="InterPro" id="IPR058031">
    <property type="entry name" value="AAA_lid_NorR"/>
</dbReference>
<dbReference type="RefSeq" id="WP_206087352.1">
    <property type="nucleotide sequence ID" value="NZ_CP065053.1"/>
</dbReference>
<protein>
    <submittedName>
        <fullName evidence="7">Sigma-54-dependent Fis family transcriptional regulator</fullName>
    </submittedName>
</protein>
<dbReference type="InterPro" id="IPR025944">
    <property type="entry name" value="Sigma_54_int_dom_CS"/>
</dbReference>
<dbReference type="SUPFAM" id="SSF52540">
    <property type="entry name" value="P-loop containing nucleoside triphosphate hydrolases"/>
    <property type="match status" value="1"/>
</dbReference>
<keyword evidence="8" id="KW-1185">Reference proteome</keyword>
<keyword evidence="4" id="KW-0804">Transcription</keyword>
<feature type="region of interest" description="Disordered" evidence="5">
    <location>
        <begin position="386"/>
        <end position="411"/>
    </location>
</feature>
<dbReference type="InterPro" id="IPR002197">
    <property type="entry name" value="HTH_Fis"/>
</dbReference>
<keyword evidence="1" id="KW-0547">Nucleotide-binding</keyword>
<evidence type="ECO:0000256" key="3">
    <source>
        <dbReference type="ARBA" id="ARBA00023015"/>
    </source>
</evidence>
<dbReference type="PROSITE" id="PS00688">
    <property type="entry name" value="SIGMA54_INTERACT_3"/>
    <property type="match status" value="1"/>
</dbReference>
<evidence type="ECO:0000313" key="7">
    <source>
        <dbReference type="EMBL" id="QPI47673.1"/>
    </source>
</evidence>
<keyword evidence="3" id="KW-0805">Transcription regulation</keyword>
<dbReference type="SMART" id="SM00382">
    <property type="entry name" value="AAA"/>
    <property type="match status" value="1"/>
</dbReference>
<dbReference type="Gene3D" id="1.10.8.60">
    <property type="match status" value="1"/>
</dbReference>
<dbReference type="Pfam" id="PF02954">
    <property type="entry name" value="HTH_8"/>
    <property type="match status" value="1"/>
</dbReference>
<evidence type="ECO:0000256" key="2">
    <source>
        <dbReference type="ARBA" id="ARBA00022840"/>
    </source>
</evidence>
<dbReference type="PANTHER" id="PTHR32071:SF77">
    <property type="entry name" value="TRANSCRIPTIONAL REGULATORY PROTEIN"/>
    <property type="match status" value="1"/>
</dbReference>
<dbReference type="Pfam" id="PF25601">
    <property type="entry name" value="AAA_lid_14"/>
    <property type="match status" value="1"/>
</dbReference>